<proteinExistence type="predicted"/>
<sequence length="234" mass="26630">MSVSNLHRPDPVLPRLHIFISQLICEVITNLPFVYTYFSSLTTIRLLARSFSRQSSTIVGKSGRVYLQGEVLQRHPKDPELNIFKTEHHLLALIEEHPDFPAAGIKKILDSVAKAINEFRDKDWIHIDWTRDNQDIQTVQDVALGDFDIAFKGCVLAKPRRANCYGRDEGLGHILFRPSTSGYSRRILSPSSQQTQNQNRKSYAVTLSTLARSPRDSFSKSMNLGARFPAQYRC</sequence>
<accession>A0A1E1K801</accession>
<dbReference type="AlphaFoldDB" id="A0A1E1K801"/>
<evidence type="ECO:0000313" key="2">
    <source>
        <dbReference type="Proteomes" id="UP000178912"/>
    </source>
</evidence>
<organism evidence="1 2">
    <name type="scientific">Rhynchosporium agropyri</name>
    <dbReference type="NCBI Taxonomy" id="914238"/>
    <lineage>
        <taxon>Eukaryota</taxon>
        <taxon>Fungi</taxon>
        <taxon>Dikarya</taxon>
        <taxon>Ascomycota</taxon>
        <taxon>Pezizomycotina</taxon>
        <taxon>Leotiomycetes</taxon>
        <taxon>Helotiales</taxon>
        <taxon>Ploettnerulaceae</taxon>
        <taxon>Rhynchosporium</taxon>
    </lineage>
</organism>
<keyword evidence="2" id="KW-1185">Reference proteome</keyword>
<dbReference type="Proteomes" id="UP000178912">
    <property type="component" value="Unassembled WGS sequence"/>
</dbReference>
<dbReference type="EMBL" id="FJUX01000017">
    <property type="protein sequence ID" value="CZS94111.1"/>
    <property type="molecule type" value="Genomic_DNA"/>
</dbReference>
<protein>
    <submittedName>
        <fullName evidence="1">Uncharacterized protein</fullName>
    </submittedName>
</protein>
<name>A0A1E1K801_9HELO</name>
<gene>
    <name evidence="1" type="ORF">RAG0_04153</name>
</gene>
<evidence type="ECO:0000313" key="1">
    <source>
        <dbReference type="EMBL" id="CZS94111.1"/>
    </source>
</evidence>
<reference evidence="2" key="1">
    <citation type="submission" date="2016-03" db="EMBL/GenBank/DDBJ databases">
        <authorList>
            <person name="Guldener U."/>
        </authorList>
    </citation>
    <scope>NUCLEOTIDE SEQUENCE [LARGE SCALE GENOMIC DNA]</scope>
    <source>
        <strain evidence="2">04CH-RAC-A.6.1</strain>
    </source>
</reference>